<proteinExistence type="predicted"/>
<dbReference type="Proteomes" id="UP001163324">
    <property type="component" value="Chromosome 6"/>
</dbReference>
<name>A0ACC0UVB9_9HYPO</name>
<evidence type="ECO:0000313" key="2">
    <source>
        <dbReference type="Proteomes" id="UP001163324"/>
    </source>
</evidence>
<dbReference type="EMBL" id="CM047945">
    <property type="protein sequence ID" value="KAI9898034.1"/>
    <property type="molecule type" value="Genomic_DNA"/>
</dbReference>
<organism evidence="1 2">
    <name type="scientific">Trichothecium roseum</name>
    <dbReference type="NCBI Taxonomy" id="47278"/>
    <lineage>
        <taxon>Eukaryota</taxon>
        <taxon>Fungi</taxon>
        <taxon>Dikarya</taxon>
        <taxon>Ascomycota</taxon>
        <taxon>Pezizomycotina</taxon>
        <taxon>Sordariomycetes</taxon>
        <taxon>Hypocreomycetidae</taxon>
        <taxon>Hypocreales</taxon>
        <taxon>Hypocreales incertae sedis</taxon>
        <taxon>Trichothecium</taxon>
    </lineage>
</organism>
<evidence type="ECO:0000313" key="1">
    <source>
        <dbReference type="EMBL" id="KAI9898034.1"/>
    </source>
</evidence>
<keyword evidence="2" id="KW-1185">Reference proteome</keyword>
<protein>
    <submittedName>
        <fullName evidence="1">Uncharacterized protein</fullName>
    </submittedName>
</protein>
<reference evidence="1" key="1">
    <citation type="submission" date="2022-10" db="EMBL/GenBank/DDBJ databases">
        <title>Complete Genome of Trichothecium roseum strain YXFP-22015, a Plant Pathogen Isolated from Citrus.</title>
        <authorList>
            <person name="Wang Y."/>
            <person name="Zhu L."/>
        </authorList>
    </citation>
    <scope>NUCLEOTIDE SEQUENCE</scope>
    <source>
        <strain evidence="1">YXFP-22015</strain>
    </source>
</reference>
<gene>
    <name evidence="1" type="ORF">N3K66_006394</name>
</gene>
<comment type="caution">
    <text evidence="1">The sequence shown here is derived from an EMBL/GenBank/DDBJ whole genome shotgun (WGS) entry which is preliminary data.</text>
</comment>
<sequence length="493" mass="54007">MEGTGSAHPAISDILRRDPTGRSDLAASLLKLGFEGCKKGSAPDPSPNVNGDEDETRGDGDDGYVHDPDYDDYARYYDDQHVDDDDDNDDESVCEDYSGSEDFDEHDNEEREYYHDRDPATETEATGGGPLSESCAQVLTVMSTVNEPVPPGRSVLRGLDGKIRDFFANRPEHAFYVFSMVHQGVQQGTYKIVGGRHGGDCKCGGEVKMLVPVEAALVRVDAVHVWDSCRLAATLVMLLAADSHPSRMYRALRWQSKAQKRPPSSAEEARREPSASLALAFGKAKKAALGPEGKTTVIGVTLVDVHSFDTIRTPAPARVRAEAGMDPLDLLEKEYYQALRRNMKGIPTAAGIVGKPEMPPPPSLPTNADKYFSFSHAFVVGVGPEGFAVWQARGPYGYRLDGYLDGGGSEVRGWAEADQFVSDFEKLAGAKGPWNAKTNKLYRKLFHTDVTQLCGKNGPERPVTPKYKAWVRIHTIEGVSLTSVNKFSLYKEK</sequence>
<accession>A0ACC0UVB9</accession>